<protein>
    <submittedName>
        <fullName evidence="1">Uncharacterized protein</fullName>
    </submittedName>
</protein>
<dbReference type="InParanoid" id="A0A5C3PM44"/>
<dbReference type="EMBL" id="ML211041">
    <property type="protein sequence ID" value="TFK90596.1"/>
    <property type="molecule type" value="Genomic_DNA"/>
</dbReference>
<keyword evidence="2" id="KW-1185">Reference proteome</keyword>
<evidence type="ECO:0000313" key="2">
    <source>
        <dbReference type="Proteomes" id="UP000308197"/>
    </source>
</evidence>
<gene>
    <name evidence="1" type="ORF">K466DRAFT_596797</name>
</gene>
<evidence type="ECO:0000313" key="1">
    <source>
        <dbReference type="EMBL" id="TFK90596.1"/>
    </source>
</evidence>
<accession>A0A5C3PM44</accession>
<name>A0A5C3PM44_9APHY</name>
<reference evidence="1 2" key="1">
    <citation type="journal article" date="2019" name="Nat. Ecol. Evol.">
        <title>Megaphylogeny resolves global patterns of mushroom evolution.</title>
        <authorList>
            <person name="Varga T."/>
            <person name="Krizsan K."/>
            <person name="Foldi C."/>
            <person name="Dima B."/>
            <person name="Sanchez-Garcia M."/>
            <person name="Sanchez-Ramirez S."/>
            <person name="Szollosi G.J."/>
            <person name="Szarkandi J.G."/>
            <person name="Papp V."/>
            <person name="Albert L."/>
            <person name="Andreopoulos W."/>
            <person name="Angelini C."/>
            <person name="Antonin V."/>
            <person name="Barry K.W."/>
            <person name="Bougher N.L."/>
            <person name="Buchanan P."/>
            <person name="Buyck B."/>
            <person name="Bense V."/>
            <person name="Catcheside P."/>
            <person name="Chovatia M."/>
            <person name="Cooper J."/>
            <person name="Damon W."/>
            <person name="Desjardin D."/>
            <person name="Finy P."/>
            <person name="Geml J."/>
            <person name="Haridas S."/>
            <person name="Hughes K."/>
            <person name="Justo A."/>
            <person name="Karasinski D."/>
            <person name="Kautmanova I."/>
            <person name="Kiss B."/>
            <person name="Kocsube S."/>
            <person name="Kotiranta H."/>
            <person name="LaButti K.M."/>
            <person name="Lechner B.E."/>
            <person name="Liimatainen K."/>
            <person name="Lipzen A."/>
            <person name="Lukacs Z."/>
            <person name="Mihaltcheva S."/>
            <person name="Morgado L.N."/>
            <person name="Niskanen T."/>
            <person name="Noordeloos M.E."/>
            <person name="Ohm R.A."/>
            <person name="Ortiz-Santana B."/>
            <person name="Ovrebo C."/>
            <person name="Racz N."/>
            <person name="Riley R."/>
            <person name="Savchenko A."/>
            <person name="Shiryaev A."/>
            <person name="Soop K."/>
            <person name="Spirin V."/>
            <person name="Szebenyi C."/>
            <person name="Tomsovsky M."/>
            <person name="Tulloss R.E."/>
            <person name="Uehling J."/>
            <person name="Grigoriev I.V."/>
            <person name="Vagvolgyi C."/>
            <person name="Papp T."/>
            <person name="Martin F.M."/>
            <person name="Miettinen O."/>
            <person name="Hibbett D.S."/>
            <person name="Nagy L.G."/>
        </authorList>
    </citation>
    <scope>NUCLEOTIDE SEQUENCE [LARGE SCALE GENOMIC DNA]</scope>
    <source>
        <strain evidence="1 2">HHB13444</strain>
    </source>
</reference>
<sequence length="374" mass="40168">MSSSRTNTTPLAAGAPSVTAPQLPPRLFIPMGSVRGEAPDAHPASLRDLRHIRYGTILFGIPLAVLLSSPEDALRRKIPDYDDQTILEILFMHIHIKINWPGYEHMNFTHEIYLSERGGGGVSCKGELAKEVAKAVKKFLEKAASSTFINGLHPSFVIGSDGPFTLENLSLVAVNNAYDDVYQVHLQLIDQPTMPGTIPPDHVLVRASSAPGARQVLIPTSALVRLNVQQTPAGVRYVPQVPTMHTGTPSAVATLGSCNAAPPQFTSLPPGVATFQQQNSSTACSQKDLLARVGLHFIQQVSRSMQMATSSAATLGGYNPARPQLPALPPGMALTQQENSTAWVPHFLAYVRSQNALRTAPNAGPSAQWTSRQP</sequence>
<dbReference type="Proteomes" id="UP000308197">
    <property type="component" value="Unassembled WGS sequence"/>
</dbReference>
<organism evidence="1 2">
    <name type="scientific">Polyporus arcularius HHB13444</name>
    <dbReference type="NCBI Taxonomy" id="1314778"/>
    <lineage>
        <taxon>Eukaryota</taxon>
        <taxon>Fungi</taxon>
        <taxon>Dikarya</taxon>
        <taxon>Basidiomycota</taxon>
        <taxon>Agaricomycotina</taxon>
        <taxon>Agaricomycetes</taxon>
        <taxon>Polyporales</taxon>
        <taxon>Polyporaceae</taxon>
        <taxon>Polyporus</taxon>
    </lineage>
</organism>
<dbReference type="AlphaFoldDB" id="A0A5C3PM44"/>
<proteinExistence type="predicted"/>